<evidence type="ECO:0000259" key="2">
    <source>
        <dbReference type="Pfam" id="PF11774"/>
    </source>
</evidence>
<evidence type="ECO:0000259" key="3">
    <source>
        <dbReference type="Pfam" id="PF23359"/>
    </source>
</evidence>
<keyword evidence="1" id="KW-0238">DNA-binding</keyword>
<accession>A0A386WH14</accession>
<proteinExistence type="predicted"/>
<feature type="domain" description="Lsr2 dimerization" evidence="2">
    <location>
        <begin position="1"/>
        <end position="58"/>
    </location>
</feature>
<dbReference type="Proteomes" id="UP000267804">
    <property type="component" value="Chromosome"/>
</dbReference>
<evidence type="ECO:0000313" key="5">
    <source>
        <dbReference type="Proteomes" id="UP000267804"/>
    </source>
</evidence>
<dbReference type="InterPro" id="IPR042261">
    <property type="entry name" value="Lsr2-like_dimerization"/>
</dbReference>
<dbReference type="InterPro" id="IPR036625">
    <property type="entry name" value="E3-bd_dom_sf"/>
</dbReference>
<evidence type="ECO:0000256" key="1">
    <source>
        <dbReference type="ARBA" id="ARBA00023125"/>
    </source>
</evidence>
<dbReference type="Gene3D" id="3.30.60.230">
    <property type="entry name" value="Lsr2, dimerization domain"/>
    <property type="match status" value="1"/>
</dbReference>
<evidence type="ECO:0000313" key="4">
    <source>
        <dbReference type="EMBL" id="AYF26789.1"/>
    </source>
</evidence>
<dbReference type="RefSeq" id="WP_120569204.1">
    <property type="nucleotide sequence ID" value="NZ_CP024087.1"/>
</dbReference>
<name>A0A386WH14_9ACTN</name>
<dbReference type="EMBL" id="CP024087">
    <property type="protein sequence ID" value="AYF26789.1"/>
    <property type="molecule type" value="Genomic_DNA"/>
</dbReference>
<dbReference type="GO" id="GO:0003677">
    <property type="term" value="F:DNA binding"/>
    <property type="evidence" value="ECO:0007669"/>
    <property type="project" value="UniProtKB-KW"/>
</dbReference>
<protein>
    <submittedName>
        <fullName evidence="4">Nucleoid-associated protein Lsr2</fullName>
    </submittedName>
</protein>
<gene>
    <name evidence="4" type="ORF">CSH63_04805</name>
</gene>
<feature type="domain" description="Lsr2 DNA-binding" evidence="3">
    <location>
        <begin position="79"/>
        <end position="112"/>
    </location>
</feature>
<dbReference type="GO" id="GO:0016746">
    <property type="term" value="F:acyltransferase activity"/>
    <property type="evidence" value="ECO:0007669"/>
    <property type="project" value="InterPro"/>
</dbReference>
<dbReference type="InterPro" id="IPR024412">
    <property type="entry name" value="Lsr2_dim_dom"/>
</dbReference>
<dbReference type="Pfam" id="PF11774">
    <property type="entry name" value="Lsr2"/>
    <property type="match status" value="1"/>
</dbReference>
<sequence>MVRKMITVLTDDLDGTAADRTVEFSLDGDAYTIDLSDQNAGALRKALDMYIVAGRRMGRGAIDAGSARRAKRPAIFSSSRAHTRAIREWAAENGYQVSERGRIPTSVAEAYNNR</sequence>
<dbReference type="InterPro" id="IPR055370">
    <property type="entry name" value="Lsr2_DNA-bd"/>
</dbReference>
<organism evidence="4 5">
    <name type="scientific">Micromonospora tulbaghiae</name>
    <dbReference type="NCBI Taxonomy" id="479978"/>
    <lineage>
        <taxon>Bacteria</taxon>
        <taxon>Bacillati</taxon>
        <taxon>Actinomycetota</taxon>
        <taxon>Actinomycetes</taxon>
        <taxon>Micromonosporales</taxon>
        <taxon>Micromonosporaceae</taxon>
        <taxon>Micromonospora</taxon>
    </lineage>
</organism>
<dbReference type="Pfam" id="PF23359">
    <property type="entry name" value="Lsr2_DNA-bd"/>
    <property type="match status" value="1"/>
</dbReference>
<dbReference type="AlphaFoldDB" id="A0A386WH14"/>
<dbReference type="Gene3D" id="4.10.320.10">
    <property type="entry name" value="E3-binding domain"/>
    <property type="match status" value="1"/>
</dbReference>
<reference evidence="4 5" key="1">
    <citation type="submission" date="2017-10" db="EMBL/GenBank/DDBJ databases">
        <title>Integration of genomic and chemical information greatly accelerates assignment of the full stereostructure of myelolactone, a potent inhibitor of myeloma from a marine-derived Micromonospora.</title>
        <authorList>
            <person name="Kim M.C."/>
            <person name="Machado H."/>
            <person name="Jensen P.R."/>
            <person name="Fenical W."/>
        </authorList>
    </citation>
    <scope>NUCLEOTIDE SEQUENCE [LARGE SCALE GENOMIC DNA]</scope>
    <source>
        <strain evidence="4 5">CNY-010</strain>
    </source>
</reference>
<dbReference type="KEGG" id="mtua:CSH63_04805"/>